<dbReference type="InterPro" id="IPR025943">
    <property type="entry name" value="Sigma_54_int_dom_ATP-bd_2"/>
</dbReference>
<dbReference type="PROSITE" id="PS00688">
    <property type="entry name" value="SIGMA54_INTERACT_3"/>
    <property type="match status" value="1"/>
</dbReference>
<dbReference type="InterPro" id="IPR025944">
    <property type="entry name" value="Sigma_54_int_dom_CS"/>
</dbReference>
<keyword evidence="1 9" id="KW-0597">Phosphoprotein</keyword>
<evidence type="ECO:0000256" key="4">
    <source>
        <dbReference type="ARBA" id="ARBA00023012"/>
    </source>
</evidence>
<dbReference type="CDD" id="cd17549">
    <property type="entry name" value="REC_DctD-like"/>
    <property type="match status" value="1"/>
</dbReference>
<dbReference type="FunFam" id="3.40.50.300:FF:000006">
    <property type="entry name" value="DNA-binding transcriptional regulator NtrC"/>
    <property type="match status" value="1"/>
</dbReference>
<evidence type="ECO:0000259" key="12">
    <source>
        <dbReference type="PROSITE" id="PS50110"/>
    </source>
</evidence>
<evidence type="ECO:0000313" key="13">
    <source>
        <dbReference type="EMBL" id="RVU38535.1"/>
    </source>
</evidence>
<dbReference type="Gene3D" id="1.10.8.60">
    <property type="match status" value="1"/>
</dbReference>
<dbReference type="OrthoDB" id="9770562at2"/>
<evidence type="ECO:0000256" key="10">
    <source>
        <dbReference type="SAM" id="MobiDB-lite"/>
    </source>
</evidence>
<evidence type="ECO:0000259" key="11">
    <source>
        <dbReference type="PROSITE" id="PS50045"/>
    </source>
</evidence>
<evidence type="ECO:0000313" key="14">
    <source>
        <dbReference type="Proteomes" id="UP000287447"/>
    </source>
</evidence>
<keyword evidence="7" id="KW-0010">Activator</keyword>
<dbReference type="EMBL" id="SADE01000001">
    <property type="protein sequence ID" value="RVU38535.1"/>
    <property type="molecule type" value="Genomic_DNA"/>
</dbReference>
<dbReference type="GO" id="GO:0043565">
    <property type="term" value="F:sequence-specific DNA binding"/>
    <property type="evidence" value="ECO:0007669"/>
    <property type="project" value="InterPro"/>
</dbReference>
<keyword evidence="8" id="KW-0804">Transcription</keyword>
<dbReference type="GO" id="GO:0000160">
    <property type="term" value="P:phosphorelay signal transduction system"/>
    <property type="evidence" value="ECO:0007669"/>
    <property type="project" value="UniProtKB-KW"/>
</dbReference>
<dbReference type="CDD" id="cd00009">
    <property type="entry name" value="AAA"/>
    <property type="match status" value="1"/>
</dbReference>
<dbReference type="FunFam" id="3.40.50.2300:FF:000018">
    <property type="entry name" value="DNA-binding transcriptional regulator NtrC"/>
    <property type="match status" value="1"/>
</dbReference>
<dbReference type="Proteomes" id="UP000287447">
    <property type="component" value="Unassembled WGS sequence"/>
</dbReference>
<keyword evidence="6" id="KW-0238">DNA-binding</keyword>
<evidence type="ECO:0000256" key="1">
    <source>
        <dbReference type="ARBA" id="ARBA00022553"/>
    </source>
</evidence>
<dbReference type="Pfam" id="PF02954">
    <property type="entry name" value="HTH_8"/>
    <property type="match status" value="1"/>
</dbReference>
<dbReference type="PROSITE" id="PS50110">
    <property type="entry name" value="RESPONSE_REGULATORY"/>
    <property type="match status" value="1"/>
</dbReference>
<dbReference type="Gene3D" id="3.40.50.2300">
    <property type="match status" value="1"/>
</dbReference>
<dbReference type="Gene3D" id="3.40.50.300">
    <property type="entry name" value="P-loop containing nucleotide triphosphate hydrolases"/>
    <property type="match status" value="1"/>
</dbReference>
<dbReference type="InterPro" id="IPR025662">
    <property type="entry name" value="Sigma_54_int_dom_ATP-bd_1"/>
</dbReference>
<evidence type="ECO:0000256" key="8">
    <source>
        <dbReference type="ARBA" id="ARBA00023163"/>
    </source>
</evidence>
<dbReference type="Pfam" id="PF00158">
    <property type="entry name" value="Sigma54_activat"/>
    <property type="match status" value="1"/>
</dbReference>
<dbReference type="SMART" id="SM00382">
    <property type="entry name" value="AAA"/>
    <property type="match status" value="1"/>
</dbReference>
<dbReference type="PANTHER" id="PTHR32071">
    <property type="entry name" value="TRANSCRIPTIONAL REGULATORY PROTEIN"/>
    <property type="match status" value="1"/>
</dbReference>
<dbReference type="Pfam" id="PF25601">
    <property type="entry name" value="AAA_lid_14"/>
    <property type="match status" value="1"/>
</dbReference>
<dbReference type="AlphaFoldDB" id="A0A437QVK5"/>
<dbReference type="PROSITE" id="PS00676">
    <property type="entry name" value="SIGMA54_INTERACT_2"/>
    <property type="match status" value="1"/>
</dbReference>
<dbReference type="SUPFAM" id="SSF52540">
    <property type="entry name" value="P-loop containing nucleoside triphosphate hydrolases"/>
    <property type="match status" value="1"/>
</dbReference>
<dbReference type="Gene3D" id="1.10.10.60">
    <property type="entry name" value="Homeodomain-like"/>
    <property type="match status" value="1"/>
</dbReference>
<evidence type="ECO:0000256" key="5">
    <source>
        <dbReference type="ARBA" id="ARBA00023015"/>
    </source>
</evidence>
<organism evidence="13 14">
    <name type="scientific">Hwanghaeella grinnelliae</name>
    <dbReference type="NCBI Taxonomy" id="2500179"/>
    <lineage>
        <taxon>Bacteria</taxon>
        <taxon>Pseudomonadati</taxon>
        <taxon>Pseudomonadota</taxon>
        <taxon>Alphaproteobacteria</taxon>
        <taxon>Rhodospirillales</taxon>
        <taxon>Rhodospirillaceae</taxon>
        <taxon>Hwanghaeella</taxon>
    </lineage>
</organism>
<feature type="modified residue" description="4-aspartylphosphate" evidence="9">
    <location>
        <position position="53"/>
    </location>
</feature>
<feature type="region of interest" description="Disordered" evidence="10">
    <location>
        <begin position="382"/>
        <end position="402"/>
    </location>
</feature>
<dbReference type="PANTHER" id="PTHR32071:SF57">
    <property type="entry name" value="C4-DICARBOXYLATE TRANSPORT TRANSCRIPTIONAL REGULATORY PROTEIN DCTD"/>
    <property type="match status" value="1"/>
</dbReference>
<evidence type="ECO:0000256" key="2">
    <source>
        <dbReference type="ARBA" id="ARBA00022741"/>
    </source>
</evidence>
<dbReference type="SUPFAM" id="SSF52172">
    <property type="entry name" value="CheY-like"/>
    <property type="match status" value="1"/>
</dbReference>
<dbReference type="InterPro" id="IPR002078">
    <property type="entry name" value="Sigma_54_int"/>
</dbReference>
<accession>A0A437QVK5</accession>
<dbReference type="RefSeq" id="WP_127763907.1">
    <property type="nucleotide sequence ID" value="NZ_SADE01000001.1"/>
</dbReference>
<keyword evidence="5" id="KW-0805">Transcription regulation</keyword>
<keyword evidence="2" id="KW-0547">Nucleotide-binding</keyword>
<dbReference type="InterPro" id="IPR001789">
    <property type="entry name" value="Sig_transdc_resp-reg_receiver"/>
</dbReference>
<gene>
    <name evidence="13" type="ORF">EOI86_04425</name>
</gene>
<sequence>MTGPVILVDDEDHLRTACAQALELAGIEVEAFASADGVDLKIGNAWPGVLVTDIKMPGTSGLDLMSHVLAADPDLPVVLITGHGDVPMAVQAMRDGAYDFLEKPFPSDMLVDAVRRALEKRSLVLENRRLRTAMGEASALEQRLLGRTSDMVRLRERIADYAATDADVLIIGETGAGKEMVARSLHEASARRSNRFVAINCGALPESLIESELFGHQPGAFTGAAKKRVGRIEHANGGTLFLDEIESMPMDLQIKLLRVLQDRAIVPLGGNDEVPVDVRVLAATKADLRVLSDQGQFREDLFYRLDVLTVAIPPLRDRKNDVPLLFQHFVNLACDKYKKVPVDVPPPVLAALQRHDWPGNVRELQNAAMRFALGAGLGALNTDTVDTDSEGGGPAGPSPSLTEQMETMEKHLIQNALHAHGNSMKETYEALGVSRKTLYDKMRKYGIKVDRSTSSD</sequence>
<dbReference type="GO" id="GO:0006355">
    <property type="term" value="P:regulation of DNA-templated transcription"/>
    <property type="evidence" value="ECO:0007669"/>
    <property type="project" value="InterPro"/>
</dbReference>
<dbReference type="SUPFAM" id="SSF46689">
    <property type="entry name" value="Homeodomain-like"/>
    <property type="match status" value="1"/>
</dbReference>
<dbReference type="InterPro" id="IPR002197">
    <property type="entry name" value="HTH_Fis"/>
</dbReference>
<keyword evidence="3" id="KW-0067">ATP-binding</keyword>
<dbReference type="GO" id="GO:0005524">
    <property type="term" value="F:ATP binding"/>
    <property type="evidence" value="ECO:0007669"/>
    <property type="project" value="UniProtKB-KW"/>
</dbReference>
<evidence type="ECO:0000256" key="7">
    <source>
        <dbReference type="ARBA" id="ARBA00023159"/>
    </source>
</evidence>
<dbReference type="InterPro" id="IPR003593">
    <property type="entry name" value="AAA+_ATPase"/>
</dbReference>
<reference evidence="14" key="1">
    <citation type="submission" date="2019-01" db="EMBL/GenBank/DDBJ databases">
        <title>Gri0909 isolated from a small marine red alga.</title>
        <authorList>
            <person name="Kim J."/>
            <person name="Jeong S.E."/>
            <person name="Jeon C.O."/>
        </authorList>
    </citation>
    <scope>NUCLEOTIDE SEQUENCE [LARGE SCALE GENOMIC DNA]</scope>
    <source>
        <strain evidence="14">Gri0909</strain>
    </source>
</reference>
<dbReference type="PROSITE" id="PS00675">
    <property type="entry name" value="SIGMA54_INTERACT_1"/>
    <property type="match status" value="1"/>
</dbReference>
<name>A0A437QVK5_9PROT</name>
<protein>
    <submittedName>
        <fullName evidence="13">Sigma-54-dependent Fis family transcriptional regulator</fullName>
    </submittedName>
</protein>
<dbReference type="InterPro" id="IPR011006">
    <property type="entry name" value="CheY-like_superfamily"/>
</dbReference>
<dbReference type="InterPro" id="IPR058031">
    <property type="entry name" value="AAA_lid_NorR"/>
</dbReference>
<evidence type="ECO:0000256" key="9">
    <source>
        <dbReference type="PROSITE-ProRule" id="PRU00169"/>
    </source>
</evidence>
<feature type="domain" description="Response regulatory" evidence="12">
    <location>
        <begin position="4"/>
        <end position="118"/>
    </location>
</feature>
<feature type="domain" description="Sigma-54 factor interaction" evidence="11">
    <location>
        <begin position="144"/>
        <end position="373"/>
    </location>
</feature>
<evidence type="ECO:0000256" key="6">
    <source>
        <dbReference type="ARBA" id="ARBA00023125"/>
    </source>
</evidence>
<dbReference type="InterPro" id="IPR009057">
    <property type="entry name" value="Homeodomain-like_sf"/>
</dbReference>
<keyword evidence="14" id="KW-1185">Reference proteome</keyword>
<dbReference type="SMART" id="SM00448">
    <property type="entry name" value="REC"/>
    <property type="match status" value="1"/>
</dbReference>
<dbReference type="Pfam" id="PF00072">
    <property type="entry name" value="Response_reg"/>
    <property type="match status" value="1"/>
</dbReference>
<evidence type="ECO:0000256" key="3">
    <source>
        <dbReference type="ARBA" id="ARBA00022840"/>
    </source>
</evidence>
<dbReference type="InterPro" id="IPR027417">
    <property type="entry name" value="P-loop_NTPase"/>
</dbReference>
<keyword evidence="4" id="KW-0902">Two-component regulatory system</keyword>
<proteinExistence type="predicted"/>
<comment type="caution">
    <text evidence="13">The sequence shown here is derived from an EMBL/GenBank/DDBJ whole genome shotgun (WGS) entry which is preliminary data.</text>
</comment>
<dbReference type="PROSITE" id="PS50045">
    <property type="entry name" value="SIGMA54_INTERACT_4"/>
    <property type="match status" value="1"/>
</dbReference>